<keyword evidence="2" id="KW-0472">Membrane</keyword>
<keyword evidence="4" id="KW-1185">Reference proteome</keyword>
<gene>
    <name evidence="3" type="ORF">Z519_09562</name>
</gene>
<keyword evidence="2" id="KW-0812">Transmembrane</keyword>
<evidence type="ECO:0000256" key="1">
    <source>
        <dbReference type="SAM" id="MobiDB-lite"/>
    </source>
</evidence>
<organism evidence="3 4">
    <name type="scientific">Cladophialophora bantiana (strain ATCC 10958 / CBS 173.52 / CDC B-1940 / NIH 8579)</name>
    <name type="common">Xylohypha bantiana</name>
    <dbReference type="NCBI Taxonomy" id="1442370"/>
    <lineage>
        <taxon>Eukaryota</taxon>
        <taxon>Fungi</taxon>
        <taxon>Dikarya</taxon>
        <taxon>Ascomycota</taxon>
        <taxon>Pezizomycotina</taxon>
        <taxon>Eurotiomycetes</taxon>
        <taxon>Chaetothyriomycetidae</taxon>
        <taxon>Chaetothyriales</taxon>
        <taxon>Herpotrichiellaceae</taxon>
        <taxon>Cladophialophora</taxon>
    </lineage>
</organism>
<feature type="compositionally biased region" description="Basic and acidic residues" evidence="1">
    <location>
        <begin position="228"/>
        <end position="237"/>
    </location>
</feature>
<dbReference type="VEuPathDB" id="FungiDB:Z519_09562"/>
<dbReference type="EMBL" id="KN846994">
    <property type="protein sequence ID" value="KIW90131.1"/>
    <property type="molecule type" value="Genomic_DNA"/>
</dbReference>
<feature type="transmembrane region" description="Helical" evidence="2">
    <location>
        <begin position="177"/>
        <end position="199"/>
    </location>
</feature>
<feature type="region of interest" description="Disordered" evidence="1">
    <location>
        <begin position="225"/>
        <end position="266"/>
    </location>
</feature>
<evidence type="ECO:0000313" key="4">
    <source>
        <dbReference type="Proteomes" id="UP000053789"/>
    </source>
</evidence>
<evidence type="ECO:0000313" key="3">
    <source>
        <dbReference type="EMBL" id="KIW90131.1"/>
    </source>
</evidence>
<dbReference type="Proteomes" id="UP000053789">
    <property type="component" value="Unassembled WGS sequence"/>
</dbReference>
<protein>
    <recommendedName>
        <fullName evidence="5">Mid2 domain-containing protein</fullName>
    </recommendedName>
</protein>
<dbReference type="OrthoDB" id="10291831at2759"/>
<evidence type="ECO:0008006" key="5">
    <source>
        <dbReference type="Google" id="ProtNLM"/>
    </source>
</evidence>
<reference evidence="3" key="1">
    <citation type="submission" date="2015-01" db="EMBL/GenBank/DDBJ databases">
        <title>The Genome Sequence of Cladophialophora bantiana CBS 173.52.</title>
        <authorList>
            <consortium name="The Broad Institute Genomics Platform"/>
            <person name="Cuomo C."/>
            <person name="de Hoog S."/>
            <person name="Gorbushina A."/>
            <person name="Stielow B."/>
            <person name="Teixiera M."/>
            <person name="Abouelleil A."/>
            <person name="Chapman S.B."/>
            <person name="Priest M."/>
            <person name="Young S.K."/>
            <person name="Wortman J."/>
            <person name="Nusbaum C."/>
            <person name="Birren B."/>
        </authorList>
    </citation>
    <scope>NUCLEOTIDE SEQUENCE [LARGE SCALE GENOMIC DNA]</scope>
    <source>
        <strain evidence="3">CBS 173.52</strain>
    </source>
</reference>
<dbReference type="RefSeq" id="XP_016616800.1">
    <property type="nucleotide sequence ID" value="XM_016767284.1"/>
</dbReference>
<name>A0A0D2EJB2_CLAB1</name>
<dbReference type="HOGENOM" id="CLU_1045876_0_0_1"/>
<dbReference type="GeneID" id="27702490"/>
<sequence length="266" mass="28219">MATTLAPSRVSTALRTPSFTTTITQPAELRVRQIDTICGYASTAGVTYSLYCPDNVPCVTDTDTYPALAYCSYPGALPISTAIAYGYWPDYDCAITPLAGYMCCGDVLPNPGYYYWDSGATIGAACMPAGVTSMTAVKALGVATSNLASSIEQVPTTTQPPQSAPVESDGLSTTAKIGTVVGTIIGFFSLVATIVIGIIGCKKRRDNTTWTQAAKSTKIIGCCNSSRTGDDHSRNSHGEYGPGDNYHYDRVPGRQSYPLKGYTYRP</sequence>
<evidence type="ECO:0000256" key="2">
    <source>
        <dbReference type="SAM" id="Phobius"/>
    </source>
</evidence>
<keyword evidence="2" id="KW-1133">Transmembrane helix</keyword>
<dbReference type="AlphaFoldDB" id="A0A0D2EJB2"/>
<accession>A0A0D2EJB2</accession>
<proteinExistence type="predicted"/>